<keyword evidence="3" id="KW-1185">Reference proteome</keyword>
<dbReference type="Proteomes" id="UP000317638">
    <property type="component" value="Unassembled WGS sequence"/>
</dbReference>
<feature type="compositionally biased region" description="Basic and acidic residues" evidence="1">
    <location>
        <begin position="11"/>
        <end position="35"/>
    </location>
</feature>
<feature type="compositionally biased region" description="Basic and acidic residues" evidence="1">
    <location>
        <begin position="49"/>
        <end position="59"/>
    </location>
</feature>
<protein>
    <submittedName>
        <fullName evidence="2">Uncharacterized protein</fullName>
    </submittedName>
</protein>
<evidence type="ECO:0000313" key="2">
    <source>
        <dbReference type="EMBL" id="TRY17263.1"/>
    </source>
</evidence>
<sequence length="59" mass="6646">MSTNNDGQAAGHDEERQVKDAPLRRSEEDADRHNPDVGGDNVSEESAESFEKWEQDETE</sequence>
<proteinExistence type="predicted"/>
<dbReference type="RefSeq" id="WP_143938727.1">
    <property type="nucleotide sequence ID" value="NZ_VKKG01000005.1"/>
</dbReference>
<organism evidence="2 3">
    <name type="scientific">Tessaracoccus rhinocerotis</name>
    <dbReference type="NCBI Taxonomy" id="1689449"/>
    <lineage>
        <taxon>Bacteria</taxon>
        <taxon>Bacillati</taxon>
        <taxon>Actinomycetota</taxon>
        <taxon>Actinomycetes</taxon>
        <taxon>Propionibacteriales</taxon>
        <taxon>Propionibacteriaceae</taxon>
        <taxon>Tessaracoccus</taxon>
    </lineage>
</organism>
<evidence type="ECO:0000313" key="3">
    <source>
        <dbReference type="Proteomes" id="UP000317638"/>
    </source>
</evidence>
<feature type="region of interest" description="Disordered" evidence="1">
    <location>
        <begin position="1"/>
        <end position="59"/>
    </location>
</feature>
<evidence type="ECO:0000256" key="1">
    <source>
        <dbReference type="SAM" id="MobiDB-lite"/>
    </source>
</evidence>
<dbReference type="EMBL" id="VKKG01000005">
    <property type="protein sequence ID" value="TRY17263.1"/>
    <property type="molecule type" value="Genomic_DNA"/>
</dbReference>
<reference evidence="2 3" key="1">
    <citation type="submission" date="2019-07" db="EMBL/GenBank/DDBJ databases">
        <authorList>
            <person name="Zhou L.-Y."/>
        </authorList>
    </citation>
    <scope>NUCLEOTIDE SEQUENCE [LARGE SCALE GENOMIC DNA]</scope>
    <source>
        <strain evidence="2 3">YIM 101269</strain>
    </source>
</reference>
<comment type="caution">
    <text evidence="2">The sequence shown here is derived from an EMBL/GenBank/DDBJ whole genome shotgun (WGS) entry which is preliminary data.</text>
</comment>
<accession>A0A553JXT6</accession>
<dbReference type="AlphaFoldDB" id="A0A553JXT6"/>
<gene>
    <name evidence="2" type="ORF">FOJ82_11935</name>
</gene>
<name>A0A553JXT6_9ACTN</name>